<dbReference type="EMBL" id="CP003221">
    <property type="protein sequence ID" value="EGJ51509.1"/>
    <property type="molecule type" value="Genomic_DNA"/>
</dbReference>
<dbReference type="CDD" id="cd01449">
    <property type="entry name" value="TST_Repeat_2"/>
    <property type="match status" value="1"/>
</dbReference>
<dbReference type="AlphaFoldDB" id="F3Z3G9"/>
<dbReference type="HOGENOM" id="CLU_031618_1_7_7"/>
<dbReference type="PANTHER" id="PTHR43855">
    <property type="entry name" value="THIOSULFATE SULFURTRANSFERASE"/>
    <property type="match status" value="1"/>
</dbReference>
<dbReference type="InterPro" id="IPR001763">
    <property type="entry name" value="Rhodanese-like_dom"/>
</dbReference>
<keyword evidence="1" id="KW-0677">Repeat</keyword>
<dbReference type="Proteomes" id="UP000007844">
    <property type="component" value="Chromosome"/>
</dbReference>
<keyword evidence="4" id="KW-1185">Reference proteome</keyword>
<proteinExistence type="predicted"/>
<dbReference type="eggNOG" id="COG2897">
    <property type="taxonomic scope" value="Bacteria"/>
</dbReference>
<feature type="domain" description="Rhodanese" evidence="2">
    <location>
        <begin position="51"/>
        <end position="164"/>
    </location>
</feature>
<name>F3Z3G9_DESAF</name>
<evidence type="ECO:0000313" key="3">
    <source>
        <dbReference type="EMBL" id="EGJ51509.1"/>
    </source>
</evidence>
<organism evidence="3 4">
    <name type="scientific">Desulfocurvibacter africanus subsp. africanus str. Walvis Bay</name>
    <dbReference type="NCBI Taxonomy" id="690850"/>
    <lineage>
        <taxon>Bacteria</taxon>
        <taxon>Pseudomonadati</taxon>
        <taxon>Thermodesulfobacteriota</taxon>
        <taxon>Desulfovibrionia</taxon>
        <taxon>Desulfovibrionales</taxon>
        <taxon>Desulfovibrionaceae</taxon>
        <taxon>Desulfocurvibacter</taxon>
    </lineage>
</organism>
<sequence length="316" mass="35527" precursor="true">MAKRSHLYAALIMLLLLGVHLPVALAAKQGDKAYPNGQFLLSATKLHALLEKDGVVVVDARDDKDFDGRLLPGAVRMPWTLFTQSDPTRNIGGVFVGTVRALNILAQHGISRNDMVVLYDSVARDGGATASYVFWVLDLLGHQRMALLERGIDGWKDAGLPVTSESAKPIPERYEASWEEVRLRRLTEEQFIMSRLGDPYYQILDSRSQDEYIGKRINTALDGSPLKPGHIPGAFNVDYTLNWRGQDKAIKPYAELRRLYGELDPTKAVIAYCHSGRRSSFSYFILRLMGFEDVILYDHSWQGWGQPQLFYPAANK</sequence>
<dbReference type="PANTHER" id="PTHR43855:SF1">
    <property type="entry name" value="THIOSULFATE SULFURTRANSFERASE"/>
    <property type="match status" value="1"/>
</dbReference>
<evidence type="ECO:0000313" key="4">
    <source>
        <dbReference type="Proteomes" id="UP000007844"/>
    </source>
</evidence>
<protein>
    <submittedName>
        <fullName evidence="3">Rhodanese-like protein</fullName>
    </submittedName>
</protein>
<dbReference type="STRING" id="690850.Desaf_3216"/>
<evidence type="ECO:0000259" key="2">
    <source>
        <dbReference type="PROSITE" id="PS50206"/>
    </source>
</evidence>
<dbReference type="Gene3D" id="3.40.250.10">
    <property type="entry name" value="Rhodanese-like domain"/>
    <property type="match status" value="2"/>
</dbReference>
<dbReference type="PROSITE" id="PS50206">
    <property type="entry name" value="RHODANESE_3"/>
    <property type="match status" value="2"/>
</dbReference>
<dbReference type="InterPro" id="IPR036873">
    <property type="entry name" value="Rhodanese-like_dom_sf"/>
</dbReference>
<dbReference type="SMART" id="SM00450">
    <property type="entry name" value="RHOD"/>
    <property type="match status" value="2"/>
</dbReference>
<gene>
    <name evidence="3" type="ORF">Desaf_3216</name>
</gene>
<dbReference type="Pfam" id="PF00581">
    <property type="entry name" value="Rhodanese"/>
    <property type="match status" value="2"/>
</dbReference>
<evidence type="ECO:0000256" key="1">
    <source>
        <dbReference type="ARBA" id="ARBA00022737"/>
    </source>
</evidence>
<accession>F3Z3G9</accession>
<reference evidence="3 4" key="1">
    <citation type="journal article" date="2011" name="J. Bacteriol.">
        <title>Genome sequence of the mercury-methylating and pleomorphic Desulfovibrio africanus Strain Walvis Bay.</title>
        <authorList>
            <person name="Brown S.D."/>
            <person name="Wall J.D."/>
            <person name="Kucken A.M."/>
            <person name="Gilmour C.C."/>
            <person name="Podar M."/>
            <person name="Brandt C.C."/>
            <person name="Teshima H."/>
            <person name="Detter J.C."/>
            <person name="Han C.S."/>
            <person name="Land M.L."/>
            <person name="Lucas S."/>
            <person name="Han J."/>
            <person name="Pennacchio L."/>
            <person name="Nolan M."/>
            <person name="Pitluck S."/>
            <person name="Woyke T."/>
            <person name="Goodwin L."/>
            <person name="Palumbo A.V."/>
            <person name="Elias D.A."/>
        </authorList>
    </citation>
    <scope>NUCLEOTIDE SEQUENCE [LARGE SCALE GENOMIC DNA]</scope>
    <source>
        <strain evidence="3 4">Walvis Bay</strain>
    </source>
</reference>
<dbReference type="InterPro" id="IPR051126">
    <property type="entry name" value="Thiosulfate_sulfurtransferase"/>
</dbReference>
<dbReference type="SUPFAM" id="SSF52821">
    <property type="entry name" value="Rhodanese/Cell cycle control phosphatase"/>
    <property type="match status" value="2"/>
</dbReference>
<dbReference type="RefSeq" id="WP_014261141.1">
    <property type="nucleotide sequence ID" value="NC_016629.1"/>
</dbReference>
<feature type="domain" description="Rhodanese" evidence="2">
    <location>
        <begin position="201"/>
        <end position="310"/>
    </location>
</feature>
<dbReference type="KEGG" id="daf:Desaf_3216"/>